<geneLocation type="mitochondrion" evidence="22"/>
<feature type="transmembrane region" description="Helical" evidence="19">
    <location>
        <begin position="179"/>
        <end position="201"/>
    </location>
</feature>
<dbReference type="InterPro" id="IPR027387">
    <property type="entry name" value="Cytb/b6-like_sf"/>
</dbReference>
<gene>
    <name evidence="22" type="primary">cytb</name>
</gene>
<keyword evidence="14" id="KW-0830">Ubiquinone</keyword>
<feature type="transmembrane region" description="Helical" evidence="19">
    <location>
        <begin position="114"/>
        <end position="135"/>
    </location>
</feature>
<feature type="transmembrane region" description="Helical" evidence="19">
    <location>
        <begin position="30"/>
        <end position="57"/>
    </location>
</feature>
<dbReference type="Pfam" id="PF00033">
    <property type="entry name" value="Cytochrome_B"/>
    <property type="match status" value="1"/>
</dbReference>
<dbReference type="InterPro" id="IPR005797">
    <property type="entry name" value="Cyt_b/b6_N"/>
</dbReference>
<dbReference type="GO" id="GO:0016491">
    <property type="term" value="F:oxidoreductase activity"/>
    <property type="evidence" value="ECO:0007669"/>
    <property type="project" value="UniProtKB-UniRule"/>
</dbReference>
<comment type="similarity">
    <text evidence="19">Belongs to the cytochrome b family.</text>
</comment>
<feature type="transmembrane region" description="Helical" evidence="19">
    <location>
        <begin position="78"/>
        <end position="99"/>
    </location>
</feature>
<dbReference type="GO" id="GO:0006122">
    <property type="term" value="P:mitochondrial electron transport, ubiquinol to cytochrome c"/>
    <property type="evidence" value="ECO:0007669"/>
    <property type="project" value="TreeGrafter"/>
</dbReference>
<comment type="subunit">
    <text evidence="3">The main subunits of complex b-c1 are: cytochrome b, cytochrome c1 and the Rieske protein.</text>
</comment>
<evidence type="ECO:0000256" key="10">
    <source>
        <dbReference type="ARBA" id="ARBA00022792"/>
    </source>
</evidence>
<comment type="function">
    <text evidence="1 19">Component of the ubiquinol-cytochrome c reductase complex (complex III or cytochrome b-c1 complex) that is part of the mitochondrial respiratory chain. The b-c1 complex mediates electron transfer from ubiquinol to cytochrome c. Contributes to the generation of a proton gradient across the mitochondrial membrane that is then used for ATP synthesis.</text>
</comment>
<dbReference type="PANTHER" id="PTHR19271">
    <property type="entry name" value="CYTOCHROME B"/>
    <property type="match status" value="1"/>
</dbReference>
<keyword evidence="9 18" id="KW-0479">Metal-binding</keyword>
<dbReference type="AlphaFoldDB" id="A0A2Z4MAM0"/>
<feature type="binding site" description="axial binding residue" evidence="18">
    <location>
        <position position="198"/>
    </location>
    <ligand>
        <name>heme b</name>
        <dbReference type="ChEBI" id="CHEBI:60344"/>
        <label>b566</label>
    </ligand>
    <ligandPart>
        <name>Fe</name>
        <dbReference type="ChEBI" id="CHEBI:18248"/>
    </ligandPart>
</feature>
<comment type="cofactor">
    <cofactor evidence="19">
        <name>heme b</name>
        <dbReference type="ChEBI" id="CHEBI:60344"/>
    </cofactor>
    <text evidence="19">Binds 2 heme groups non-covalently.</text>
</comment>
<dbReference type="InterPro" id="IPR036150">
    <property type="entry name" value="Cyt_b/b6_C_sf"/>
</dbReference>
<name>A0A2Z4MAM0_9ACAR</name>
<keyword evidence="15 19" id="KW-0496">Mitochondrion</keyword>
<evidence type="ECO:0000256" key="9">
    <source>
        <dbReference type="ARBA" id="ARBA00022723"/>
    </source>
</evidence>
<evidence type="ECO:0000256" key="19">
    <source>
        <dbReference type="RuleBase" id="RU362117"/>
    </source>
</evidence>
<evidence type="ECO:0000256" key="16">
    <source>
        <dbReference type="ARBA" id="ARBA00023136"/>
    </source>
</evidence>
<feature type="binding site" description="axial binding residue" evidence="18">
    <location>
        <position position="98"/>
    </location>
    <ligand>
        <name>heme b</name>
        <dbReference type="ChEBI" id="CHEBI:60344"/>
        <label>b566</label>
    </ligand>
    <ligandPart>
        <name>Fe</name>
        <dbReference type="ChEBI" id="CHEBI:18248"/>
    </ligandPart>
</feature>
<evidence type="ECO:0000256" key="4">
    <source>
        <dbReference type="ARBA" id="ARBA00013531"/>
    </source>
</evidence>
<keyword evidence="6 18" id="KW-0349">Heme</keyword>
<evidence type="ECO:0000256" key="7">
    <source>
        <dbReference type="ARBA" id="ARBA00022660"/>
    </source>
</evidence>
<keyword evidence="8 19" id="KW-0812">Transmembrane</keyword>
<feature type="binding site" evidence="17">
    <location>
        <position position="203"/>
    </location>
    <ligand>
        <name>a ubiquinone</name>
        <dbReference type="ChEBI" id="CHEBI:16389"/>
    </ligand>
</feature>
<dbReference type="PIRSF" id="PIRSF038885">
    <property type="entry name" value="COB"/>
    <property type="match status" value="1"/>
</dbReference>
<keyword evidence="5 19" id="KW-0813">Transport</keyword>
<dbReference type="EMBL" id="MF596167">
    <property type="protein sequence ID" value="AWX53530.1"/>
    <property type="molecule type" value="Genomic_DNA"/>
</dbReference>
<evidence type="ECO:0000256" key="1">
    <source>
        <dbReference type="ARBA" id="ARBA00002566"/>
    </source>
</evidence>
<evidence type="ECO:0000256" key="8">
    <source>
        <dbReference type="ARBA" id="ARBA00022692"/>
    </source>
</evidence>
<dbReference type="GO" id="GO:0005743">
    <property type="term" value="C:mitochondrial inner membrane"/>
    <property type="evidence" value="ECO:0007669"/>
    <property type="project" value="UniProtKB-SubCell"/>
</dbReference>
<feature type="transmembrane region" description="Helical" evidence="19">
    <location>
        <begin position="222"/>
        <end position="247"/>
    </location>
</feature>
<evidence type="ECO:0000256" key="6">
    <source>
        <dbReference type="ARBA" id="ARBA00022617"/>
    </source>
</evidence>
<evidence type="ECO:0000256" key="17">
    <source>
        <dbReference type="PIRSR" id="PIRSR038885-1"/>
    </source>
</evidence>
<dbReference type="SUPFAM" id="SSF81648">
    <property type="entry name" value="a domain/subunit of cytochrome bc1 complex (Ubiquinol-cytochrome c reductase)"/>
    <property type="match status" value="1"/>
</dbReference>
<evidence type="ECO:0000259" key="21">
    <source>
        <dbReference type="PROSITE" id="PS51003"/>
    </source>
</evidence>
<keyword evidence="13 18" id="KW-0408">Iron</keyword>
<keyword evidence="12 19" id="KW-1133">Transmembrane helix</keyword>
<dbReference type="Gene3D" id="1.20.810.10">
    <property type="entry name" value="Cytochrome Bc1 Complex, Chain C"/>
    <property type="match status" value="1"/>
</dbReference>
<evidence type="ECO:0000256" key="18">
    <source>
        <dbReference type="PIRSR" id="PIRSR038885-2"/>
    </source>
</evidence>
<keyword evidence="11 19" id="KW-0249">Electron transport</keyword>
<evidence type="ECO:0000256" key="14">
    <source>
        <dbReference type="ARBA" id="ARBA00023075"/>
    </source>
</evidence>
<evidence type="ECO:0000256" key="15">
    <source>
        <dbReference type="ARBA" id="ARBA00023128"/>
    </source>
</evidence>
<evidence type="ECO:0000256" key="3">
    <source>
        <dbReference type="ARBA" id="ARBA00011649"/>
    </source>
</evidence>
<dbReference type="GO" id="GO:0046872">
    <property type="term" value="F:metal ion binding"/>
    <property type="evidence" value="ECO:0007669"/>
    <property type="project" value="UniProtKB-UniRule"/>
</dbReference>
<reference evidence="22" key="1">
    <citation type="submission" date="2017-08" db="EMBL/GenBank/DDBJ databases">
        <authorList>
            <person name="de Groot N.N."/>
        </authorList>
    </citation>
    <scope>NUCLEOTIDE SEQUENCE</scope>
</reference>
<dbReference type="InterPro" id="IPR016174">
    <property type="entry name" value="Di-haem_cyt_TM"/>
</dbReference>
<dbReference type="PROSITE" id="PS51003">
    <property type="entry name" value="CYTB_CTER"/>
    <property type="match status" value="1"/>
</dbReference>
<evidence type="ECO:0000313" key="22">
    <source>
        <dbReference type="EMBL" id="AWX53530.1"/>
    </source>
</evidence>
<comment type="cofactor">
    <cofactor evidence="18">
        <name>heme</name>
        <dbReference type="ChEBI" id="CHEBI:30413"/>
    </cofactor>
    <text evidence="18">Binds 2 heme groups non-covalently.</text>
</comment>
<protein>
    <recommendedName>
        <fullName evidence="4 19">Cytochrome b</fullName>
    </recommendedName>
</protein>
<dbReference type="SUPFAM" id="SSF81342">
    <property type="entry name" value="Transmembrane di-heme cytochromes"/>
    <property type="match status" value="1"/>
</dbReference>
<sequence length="365" mass="41846">MKKKTLMGDPTITMVVNSLIKLPTPVSISYLWNMGFILGMILMMQIVTGLVLSMNYIPETNMAFESVMHTMRDIEMGWLMRYLHMNMASLFFMMMYVHISRGLYFESPKKMPMVWISGLLILLCSMGAAFLGYVLPWGQMSFWGATVITSMLSAIPYVGKKMTLWLWGNFSVSQPTLNRFFSMHFLLPLLLLVLIMAHLALLHKTGSSNPMGVQPNADKMKFFPYFMVKDMTPFMMMLVASFILISISPNLLSDVENFSKASMETTPTHIQPEWYFMFAYAILRSIPSKLGGVVAMLMSILILLVPMLTKTKMNKKHMPFKKLMFWMFVSTVIILTWVGMNPVEEPFMMMGQMSAVLYFSLILFM</sequence>
<evidence type="ECO:0000259" key="20">
    <source>
        <dbReference type="PROSITE" id="PS51002"/>
    </source>
</evidence>
<feature type="domain" description="Cytochrome b/b6 N-terminal region profile" evidence="20">
    <location>
        <begin position="1"/>
        <end position="211"/>
    </location>
</feature>
<dbReference type="PANTHER" id="PTHR19271:SF16">
    <property type="entry name" value="CYTOCHROME B"/>
    <property type="match status" value="1"/>
</dbReference>
<dbReference type="InterPro" id="IPR030689">
    <property type="entry name" value="Cytochrome_b"/>
</dbReference>
<keyword evidence="10" id="KW-0999">Mitochondrion inner membrane</keyword>
<feature type="domain" description="Cytochrome b/b6 C-terminal region profile" evidence="21">
    <location>
        <begin position="212"/>
        <end position="365"/>
    </location>
</feature>
<reference evidence="22" key="2">
    <citation type="journal article" date="2018" name="BMC Genomics">
        <title>The mitochondrial genomes of sarcoptiform mites: are any transfer RNA genes really lost?</title>
        <authorList>
            <person name="Xue X.F."/>
            <person name="Deng W."/>
            <person name="Qu S.X."/>
            <person name="Hong X.Y."/>
            <person name="Shao R."/>
        </authorList>
    </citation>
    <scope>NUCLEOTIDE SEQUENCE</scope>
</reference>
<accession>A0A2Z4MAM0</accession>
<keyword evidence="16 19" id="KW-0472">Membrane</keyword>
<evidence type="ECO:0000256" key="5">
    <source>
        <dbReference type="ARBA" id="ARBA00022448"/>
    </source>
</evidence>
<dbReference type="RefSeq" id="YP_009504254.1">
    <property type="nucleotide sequence ID" value="NC_038207.1"/>
</dbReference>
<evidence type="ECO:0000256" key="12">
    <source>
        <dbReference type="ARBA" id="ARBA00022989"/>
    </source>
</evidence>
<dbReference type="CDD" id="cd00290">
    <property type="entry name" value="cytochrome_b_C"/>
    <property type="match status" value="1"/>
</dbReference>
<comment type="subcellular location">
    <subcellularLocation>
        <location evidence="2">Mitochondrion inner membrane</location>
        <topology evidence="2">Multi-pass membrane protein</topology>
    </subcellularLocation>
</comment>
<evidence type="ECO:0000256" key="2">
    <source>
        <dbReference type="ARBA" id="ARBA00004448"/>
    </source>
</evidence>
<dbReference type="InterPro" id="IPR005798">
    <property type="entry name" value="Cyt_b/b6_C"/>
</dbReference>
<dbReference type="GeneID" id="37541115"/>
<feature type="binding site" description="axial binding residue" evidence="18">
    <location>
        <position position="184"/>
    </location>
    <ligand>
        <name>heme b</name>
        <dbReference type="ChEBI" id="CHEBI:60344"/>
        <label>b562</label>
    </ligand>
    <ligandPart>
        <name>Fe</name>
        <dbReference type="ChEBI" id="CHEBI:18248"/>
    </ligandPart>
</feature>
<feature type="binding site" description="axial binding residue" evidence="18">
    <location>
        <position position="84"/>
    </location>
    <ligand>
        <name>heme b</name>
        <dbReference type="ChEBI" id="CHEBI:60344"/>
        <label>b562</label>
    </ligand>
    <ligandPart>
        <name>Fe</name>
        <dbReference type="ChEBI" id="CHEBI:18248"/>
    </ligandPart>
</feature>
<proteinExistence type="inferred from homology"/>
<feature type="transmembrane region" description="Helical" evidence="19">
    <location>
        <begin position="323"/>
        <end position="340"/>
    </location>
</feature>
<keyword evidence="7 19" id="KW-0679">Respiratory chain</keyword>
<evidence type="ECO:0000256" key="11">
    <source>
        <dbReference type="ARBA" id="ARBA00022982"/>
    </source>
</evidence>
<organism evidence="22">
    <name type="scientific">Histiostoma feroniarum</name>
    <dbReference type="NCBI Taxonomy" id="334618"/>
    <lineage>
        <taxon>Eukaryota</taxon>
        <taxon>Metazoa</taxon>
        <taxon>Ecdysozoa</taxon>
        <taxon>Arthropoda</taxon>
        <taxon>Chelicerata</taxon>
        <taxon>Arachnida</taxon>
        <taxon>Acari</taxon>
        <taxon>Acariformes</taxon>
        <taxon>Sarcoptiformes</taxon>
        <taxon>Astigmata</taxon>
        <taxon>Histiostomatoidea</taxon>
        <taxon>Histiostomatidae</taxon>
        <taxon>Histiostoma</taxon>
    </lineage>
</organism>
<feature type="transmembrane region" description="Helical" evidence="19">
    <location>
        <begin position="290"/>
        <end position="311"/>
    </location>
</feature>
<dbReference type="GO" id="GO:0045275">
    <property type="term" value="C:respiratory chain complex III"/>
    <property type="evidence" value="ECO:0007669"/>
    <property type="project" value="InterPro"/>
</dbReference>
<dbReference type="Pfam" id="PF00032">
    <property type="entry name" value="Cytochrom_B_C"/>
    <property type="match status" value="1"/>
</dbReference>
<dbReference type="CDD" id="cd00284">
    <property type="entry name" value="Cytochrome_b_N"/>
    <property type="match status" value="1"/>
</dbReference>
<dbReference type="InterPro" id="IPR048260">
    <property type="entry name" value="Cytochrome_b_C_euk/bac"/>
</dbReference>
<dbReference type="InterPro" id="IPR048259">
    <property type="entry name" value="Cytochrome_b_N_euk/bac"/>
</dbReference>
<dbReference type="GO" id="GO:0008121">
    <property type="term" value="F:quinol-cytochrome-c reductase activity"/>
    <property type="evidence" value="ECO:0007669"/>
    <property type="project" value="InterPro"/>
</dbReference>
<dbReference type="PROSITE" id="PS51002">
    <property type="entry name" value="CYTB_NTER"/>
    <property type="match status" value="1"/>
</dbReference>
<feature type="transmembrane region" description="Helical" evidence="19">
    <location>
        <begin position="142"/>
        <end position="159"/>
    </location>
</feature>
<evidence type="ECO:0000256" key="13">
    <source>
        <dbReference type="ARBA" id="ARBA00023004"/>
    </source>
</evidence>